<dbReference type="Proteomes" id="UP000037035">
    <property type="component" value="Unassembled WGS sequence"/>
</dbReference>
<accession>A0A0L6V7G9</accession>
<reference evidence="2 3" key="1">
    <citation type="submission" date="2015-08" db="EMBL/GenBank/DDBJ databases">
        <title>Next Generation Sequencing and Analysis of the Genome of Puccinia sorghi L Schw, the Causal Agent of Maize Common Rust.</title>
        <authorList>
            <person name="Rochi L."/>
            <person name="Burguener G."/>
            <person name="Darino M."/>
            <person name="Turjanski A."/>
            <person name="Kreff E."/>
            <person name="Dieguez M.J."/>
            <person name="Sacco F."/>
        </authorList>
    </citation>
    <scope>NUCLEOTIDE SEQUENCE [LARGE SCALE GENOMIC DNA]</scope>
    <source>
        <strain evidence="2 3">RO10H11247</strain>
    </source>
</reference>
<name>A0A0L6V7G9_9BASI</name>
<dbReference type="EMBL" id="LAVV01007396">
    <property type="protein sequence ID" value="KNZ56060.1"/>
    <property type="molecule type" value="Genomic_DNA"/>
</dbReference>
<comment type="caution">
    <text evidence="2">The sequence shown here is derived from an EMBL/GenBank/DDBJ whole genome shotgun (WGS) entry which is preliminary data.</text>
</comment>
<evidence type="ECO:0000313" key="3">
    <source>
        <dbReference type="Proteomes" id="UP000037035"/>
    </source>
</evidence>
<dbReference type="PANTHER" id="PTHR34587:SF2">
    <property type="entry name" value="G-PROTEIN COUPLED RECEPTORS FAMILY 1 PROFILE DOMAIN-CONTAINING PROTEIN"/>
    <property type="match status" value="1"/>
</dbReference>
<proteinExistence type="predicted"/>
<dbReference type="InterPro" id="IPR053216">
    <property type="entry name" value="Appressorial_penetr-assoc"/>
</dbReference>
<feature type="signal peptide" evidence="1">
    <location>
        <begin position="1"/>
        <end position="19"/>
    </location>
</feature>
<feature type="chain" id="PRO_5005568348" evidence="1">
    <location>
        <begin position="20"/>
        <end position="250"/>
    </location>
</feature>
<dbReference type="PANTHER" id="PTHR34587">
    <property type="entry name" value="VWFA DOMAIN-CONTAINING PROTEIN"/>
    <property type="match status" value="1"/>
</dbReference>
<dbReference type="VEuPathDB" id="FungiDB:VP01_2503g1"/>
<organism evidence="2 3">
    <name type="scientific">Puccinia sorghi</name>
    <dbReference type="NCBI Taxonomy" id="27349"/>
    <lineage>
        <taxon>Eukaryota</taxon>
        <taxon>Fungi</taxon>
        <taxon>Dikarya</taxon>
        <taxon>Basidiomycota</taxon>
        <taxon>Pucciniomycotina</taxon>
        <taxon>Pucciniomycetes</taxon>
        <taxon>Pucciniales</taxon>
        <taxon>Pucciniaceae</taxon>
        <taxon>Puccinia</taxon>
    </lineage>
</organism>
<protein>
    <submittedName>
        <fullName evidence="2">Uncharacterized protein</fullName>
    </submittedName>
</protein>
<evidence type="ECO:0000313" key="2">
    <source>
        <dbReference type="EMBL" id="KNZ56060.1"/>
    </source>
</evidence>
<dbReference type="STRING" id="27349.A0A0L6V7G9"/>
<evidence type="ECO:0000256" key="1">
    <source>
        <dbReference type="SAM" id="SignalP"/>
    </source>
</evidence>
<keyword evidence="1" id="KW-0732">Signal</keyword>
<dbReference type="AlphaFoldDB" id="A0A0L6V7G9"/>
<keyword evidence="3" id="KW-1185">Reference proteome</keyword>
<dbReference type="OrthoDB" id="2336871at2759"/>
<gene>
    <name evidence="2" type="ORF">VP01_2503g1</name>
</gene>
<sequence>MPRYLYLFISLILARSSLGKEARDPTQISLALDPRVIQNASFHNGHPTGNQTASLTSRDNFINFCISRHSFGAALMNGNQSHHNYSCNSIPMGMIVAPEQMPSCKFKHPHNLSKLKAHKTFHIIIEIKKMVTGHFVNPNESYFAAPQQLSRKNKQVIGHAHVVIQEIRNLKCTSVPDPRKFAFFKGIDGPVSQDGTSSVEVPGGLPPGTYRLASMLTAANHQPVLAGIAQRGIFDDDELSKNKVCCCQPA</sequence>